<name>A0A3M2LSM1_9ACTN</name>
<keyword evidence="3" id="KW-1185">Reference proteome</keyword>
<dbReference type="NCBIfam" id="TIGR01868">
    <property type="entry name" value="casD_Cas5e"/>
    <property type="match status" value="1"/>
</dbReference>
<sequence>MTATLLLRLAGPLQGWGDVSRYNHRDTIYRPTKSGVIGLLAAADGHQRDEVRGPGDDCLPLSTLAALRFGVRADRPGVLINDFHTAGGGRFPLRTRELITDGRRAAAYGDPAEGEVALHGWYGAPKGIGPDADGVLVASNTRRHPVVSFREYLSDAAFVAAVESEDEALLRRLADRLDHPRRMLWLGRKHCPPTGQLNGGVHAGSLESVLGRTAPLPNSTSDPVRVWFEVPDDTPAATPVFDQPVSFASRHRSHAQRWERSTEITITDPTISWEREVEEVER</sequence>
<protein>
    <submittedName>
        <fullName evidence="2">Type I-E CRISPR-associated protein Cas5/CasD</fullName>
    </submittedName>
</protein>
<dbReference type="RefSeq" id="WP_122183963.1">
    <property type="nucleotide sequence ID" value="NZ_RFFJ01000057.1"/>
</dbReference>
<dbReference type="EMBL" id="RFFJ01000057">
    <property type="protein sequence ID" value="RMI40471.1"/>
    <property type="molecule type" value="Genomic_DNA"/>
</dbReference>
<dbReference type="GO" id="GO:0051607">
    <property type="term" value="P:defense response to virus"/>
    <property type="evidence" value="ECO:0007669"/>
    <property type="project" value="UniProtKB-KW"/>
</dbReference>
<dbReference type="Pfam" id="PF09704">
    <property type="entry name" value="Cas_Cas5d"/>
    <property type="match status" value="1"/>
</dbReference>
<dbReference type="NCBIfam" id="TIGR02593">
    <property type="entry name" value="CRISPR_cas5"/>
    <property type="match status" value="1"/>
</dbReference>
<dbReference type="AlphaFoldDB" id="A0A3M2LSM1"/>
<dbReference type="GO" id="GO:0003723">
    <property type="term" value="F:RNA binding"/>
    <property type="evidence" value="ECO:0007669"/>
    <property type="project" value="InterPro"/>
</dbReference>
<proteinExistence type="predicted"/>
<evidence type="ECO:0000313" key="3">
    <source>
        <dbReference type="Proteomes" id="UP000278673"/>
    </source>
</evidence>
<comment type="caution">
    <text evidence="2">The sequence shown here is derived from an EMBL/GenBank/DDBJ whole genome shotgun (WGS) entry which is preliminary data.</text>
</comment>
<evidence type="ECO:0000313" key="2">
    <source>
        <dbReference type="EMBL" id="RMI40471.1"/>
    </source>
</evidence>
<gene>
    <name evidence="2" type="primary">cas5e</name>
    <name evidence="2" type="ORF">EBN88_12725</name>
</gene>
<dbReference type="CDD" id="cd09645">
    <property type="entry name" value="Cas5_I-E"/>
    <property type="match status" value="1"/>
</dbReference>
<evidence type="ECO:0000256" key="1">
    <source>
        <dbReference type="ARBA" id="ARBA00023118"/>
    </source>
</evidence>
<accession>A0A3M2LSM1</accession>
<organism evidence="2 3">
    <name type="scientific">Streptomyces triticirhizae</name>
    <dbReference type="NCBI Taxonomy" id="2483353"/>
    <lineage>
        <taxon>Bacteria</taxon>
        <taxon>Bacillati</taxon>
        <taxon>Actinomycetota</taxon>
        <taxon>Actinomycetes</taxon>
        <taxon>Kitasatosporales</taxon>
        <taxon>Streptomycetaceae</taxon>
        <taxon>Streptomyces</taxon>
    </lineage>
</organism>
<dbReference type="GO" id="GO:0043571">
    <property type="term" value="P:maintenance of CRISPR repeat elements"/>
    <property type="evidence" value="ECO:0007669"/>
    <property type="project" value="InterPro"/>
</dbReference>
<keyword evidence="1" id="KW-0051">Antiviral defense</keyword>
<dbReference type="Proteomes" id="UP000278673">
    <property type="component" value="Unassembled WGS sequence"/>
</dbReference>
<reference evidence="2 3" key="1">
    <citation type="submission" date="2018-10" db="EMBL/GenBank/DDBJ databases">
        <title>Isolation, diversity and antifungal activity of actinobacteria from wheat.</title>
        <authorList>
            <person name="Han C."/>
        </authorList>
    </citation>
    <scope>NUCLEOTIDE SEQUENCE [LARGE SCALE GENOMIC DNA]</scope>
    <source>
        <strain evidence="2 3">NEAU-YY642</strain>
    </source>
</reference>
<dbReference type="InterPro" id="IPR013422">
    <property type="entry name" value="CRISPR-assoc_prot_Cas5_N"/>
</dbReference>
<dbReference type="InterPro" id="IPR010147">
    <property type="entry name" value="CRISPR-assoc_prot_CasD"/>
</dbReference>
<dbReference type="InterPro" id="IPR021124">
    <property type="entry name" value="CRISPR-assoc_prot_Cas5"/>
</dbReference>
<dbReference type="Gene3D" id="3.30.70.2660">
    <property type="match status" value="1"/>
</dbReference>